<comment type="caution">
    <text evidence="3">The sequence shown here is derived from an EMBL/GenBank/DDBJ whole genome shotgun (WGS) entry which is preliminary data.</text>
</comment>
<dbReference type="Proteomes" id="UP000239089">
    <property type="component" value="Unassembled WGS sequence"/>
</dbReference>
<organism evidence="3 4">
    <name type="scientific">Rhodoblastus sphagnicola</name>
    <dbReference type="NCBI Taxonomy" id="333368"/>
    <lineage>
        <taxon>Bacteria</taxon>
        <taxon>Pseudomonadati</taxon>
        <taxon>Pseudomonadota</taxon>
        <taxon>Alphaproteobacteria</taxon>
        <taxon>Hyphomicrobiales</taxon>
        <taxon>Rhodoblastaceae</taxon>
        <taxon>Rhodoblastus</taxon>
    </lineage>
</organism>
<dbReference type="InterPro" id="IPR052932">
    <property type="entry name" value="OprB_Porin"/>
</dbReference>
<dbReference type="AlphaFoldDB" id="A0A2S6N4R7"/>
<keyword evidence="4" id="KW-1185">Reference proteome</keyword>
<evidence type="ECO:0000313" key="3">
    <source>
        <dbReference type="EMBL" id="PPQ29599.1"/>
    </source>
</evidence>
<sequence length="429" mass="46805">MLISSIKTRNSMAHDLSITGSLMLSLLGASGLPALADNAFTAPAAVLKAPQADSESSAVQLRLQYTGEAWDLSGGTRTKNYTDYMHSLDASLSIDADKLGWRGAHFYFDALGINGKPLTNDAGALSAPSAIDGLAAINTFRLYQAYYEQRIFHTDVLLGIYDPQTQFASTRPMDLFFNRAFAWSTPMTFSGMQGGLNLPLYPNSELGVRIKHEITEQLTAKVGVLNAMADNPTAPWNTDVQFNSKTGALAIGELDYTPIARTKIIAGYWTLTGKFTSADRFNANGTPHQYYGTSGGYVGAATRVYTIDGGRGVDVFANYGFANADVNPVDHSASGGVTVTGLFESRAHDRLGLAIGYLHISRDSFFAKRPFNGDYELPIELTYRAQLTDWLTVQPNIQYIHNPTIITSVTKRDSYLFGLHFELGHLFNL</sequence>
<keyword evidence="2" id="KW-0732">Signal</keyword>
<dbReference type="GO" id="GO:0015288">
    <property type="term" value="F:porin activity"/>
    <property type="evidence" value="ECO:0007669"/>
    <property type="project" value="InterPro"/>
</dbReference>
<dbReference type="InterPro" id="IPR038673">
    <property type="entry name" value="OprB_sf"/>
</dbReference>
<dbReference type="EMBL" id="NHSJ01000089">
    <property type="protein sequence ID" value="PPQ29599.1"/>
    <property type="molecule type" value="Genomic_DNA"/>
</dbReference>
<dbReference type="PANTHER" id="PTHR37944:SF1">
    <property type="entry name" value="PORIN B"/>
    <property type="match status" value="1"/>
</dbReference>
<feature type="signal peptide" evidence="2">
    <location>
        <begin position="1"/>
        <end position="36"/>
    </location>
</feature>
<dbReference type="PANTHER" id="PTHR37944">
    <property type="entry name" value="PORIN B"/>
    <property type="match status" value="1"/>
</dbReference>
<protein>
    <submittedName>
        <fullName evidence="3">Uncharacterized protein</fullName>
    </submittedName>
</protein>
<dbReference type="InterPro" id="IPR007049">
    <property type="entry name" value="Carb-sel_porin_OprB"/>
</dbReference>
<dbReference type="GO" id="GO:0016020">
    <property type="term" value="C:membrane"/>
    <property type="evidence" value="ECO:0007669"/>
    <property type="project" value="InterPro"/>
</dbReference>
<accession>A0A2S6N4R7</accession>
<comment type="similarity">
    <text evidence="1 2">Belongs to the OprB family.</text>
</comment>
<dbReference type="Gene3D" id="2.40.160.180">
    <property type="entry name" value="Carbohydrate-selective porin OprB"/>
    <property type="match status" value="1"/>
</dbReference>
<dbReference type="GO" id="GO:0008643">
    <property type="term" value="P:carbohydrate transport"/>
    <property type="evidence" value="ECO:0007669"/>
    <property type="project" value="InterPro"/>
</dbReference>
<evidence type="ECO:0000313" key="4">
    <source>
        <dbReference type="Proteomes" id="UP000239089"/>
    </source>
</evidence>
<proteinExistence type="inferred from homology"/>
<gene>
    <name evidence="3" type="ORF">CCR94_14840</name>
</gene>
<dbReference type="Pfam" id="PF04966">
    <property type="entry name" value="OprB"/>
    <property type="match status" value="1"/>
</dbReference>
<name>A0A2S6N4R7_9HYPH</name>
<evidence type="ECO:0000256" key="2">
    <source>
        <dbReference type="RuleBase" id="RU363072"/>
    </source>
</evidence>
<feature type="chain" id="PRO_5015372924" evidence="2">
    <location>
        <begin position="37"/>
        <end position="429"/>
    </location>
</feature>
<reference evidence="3 4" key="1">
    <citation type="journal article" date="2018" name="Arch. Microbiol.">
        <title>New insights into the metabolic potential of the phototrophic purple bacterium Rhodopila globiformis DSM 161(T) from its draft genome sequence and evidence for a vanadium-dependent nitrogenase.</title>
        <authorList>
            <person name="Imhoff J.F."/>
            <person name="Rahn T."/>
            <person name="Kunzel S."/>
            <person name="Neulinger S.C."/>
        </authorList>
    </citation>
    <scope>NUCLEOTIDE SEQUENCE [LARGE SCALE GENOMIC DNA]</scope>
    <source>
        <strain evidence="3 4">DSM 16996</strain>
    </source>
</reference>
<evidence type="ECO:0000256" key="1">
    <source>
        <dbReference type="ARBA" id="ARBA00008769"/>
    </source>
</evidence>